<comment type="caution">
    <text evidence="1">The sequence shown here is derived from an EMBL/GenBank/DDBJ whole genome shotgun (WGS) entry which is preliminary data.</text>
</comment>
<protein>
    <submittedName>
        <fullName evidence="1">Uncharacterized protein</fullName>
    </submittedName>
</protein>
<keyword evidence="2" id="KW-1185">Reference proteome</keyword>
<proteinExistence type="predicted"/>
<evidence type="ECO:0000313" key="1">
    <source>
        <dbReference type="EMBL" id="KAH6929430.1"/>
    </source>
</evidence>
<name>A0ACB7S477_HYAAI</name>
<accession>A0ACB7S477</accession>
<sequence>MRLHRPLFFDKPLLKVPKLVSRIPPVRASSELAVFCRPKQEPQTRSPRKMHSCGFPQEGPDAGPGSAAPLFTAARLAQSRCSAVPVSGPQPYRLSPQSQSFSQGYGSVLPTSLTYIGLSTRGCSPWRPAADVGTVRHENHTPSLGFSRTDRSAPDSARAALNALRYALNCFQ</sequence>
<evidence type="ECO:0000313" key="2">
    <source>
        <dbReference type="Proteomes" id="UP000821845"/>
    </source>
</evidence>
<reference evidence="1" key="1">
    <citation type="submission" date="2020-05" db="EMBL/GenBank/DDBJ databases">
        <title>Large-scale comparative analyses of tick genomes elucidate their genetic diversity and vector capacities.</title>
        <authorList>
            <person name="Jia N."/>
            <person name="Wang J."/>
            <person name="Shi W."/>
            <person name="Du L."/>
            <person name="Sun Y."/>
            <person name="Zhan W."/>
            <person name="Jiang J."/>
            <person name="Wang Q."/>
            <person name="Zhang B."/>
            <person name="Ji P."/>
            <person name="Sakyi L.B."/>
            <person name="Cui X."/>
            <person name="Yuan T."/>
            <person name="Jiang B."/>
            <person name="Yang W."/>
            <person name="Lam T.T.-Y."/>
            <person name="Chang Q."/>
            <person name="Ding S."/>
            <person name="Wang X."/>
            <person name="Zhu J."/>
            <person name="Ruan X."/>
            <person name="Zhao L."/>
            <person name="Wei J."/>
            <person name="Que T."/>
            <person name="Du C."/>
            <person name="Cheng J."/>
            <person name="Dai P."/>
            <person name="Han X."/>
            <person name="Huang E."/>
            <person name="Gao Y."/>
            <person name="Liu J."/>
            <person name="Shao H."/>
            <person name="Ye R."/>
            <person name="Li L."/>
            <person name="Wei W."/>
            <person name="Wang X."/>
            <person name="Wang C."/>
            <person name="Yang T."/>
            <person name="Huo Q."/>
            <person name="Li W."/>
            <person name="Guo W."/>
            <person name="Chen H."/>
            <person name="Zhou L."/>
            <person name="Ni X."/>
            <person name="Tian J."/>
            <person name="Zhou Y."/>
            <person name="Sheng Y."/>
            <person name="Liu T."/>
            <person name="Pan Y."/>
            <person name="Xia L."/>
            <person name="Li J."/>
            <person name="Zhao F."/>
            <person name="Cao W."/>
        </authorList>
    </citation>
    <scope>NUCLEOTIDE SEQUENCE</scope>
    <source>
        <strain evidence="1">Hyas-2018</strain>
    </source>
</reference>
<dbReference type="Proteomes" id="UP000821845">
    <property type="component" value="Chromosome 5"/>
</dbReference>
<gene>
    <name evidence="1" type="ORF">HPB50_000191</name>
</gene>
<organism evidence="1 2">
    <name type="scientific">Hyalomma asiaticum</name>
    <name type="common">Tick</name>
    <dbReference type="NCBI Taxonomy" id="266040"/>
    <lineage>
        <taxon>Eukaryota</taxon>
        <taxon>Metazoa</taxon>
        <taxon>Ecdysozoa</taxon>
        <taxon>Arthropoda</taxon>
        <taxon>Chelicerata</taxon>
        <taxon>Arachnida</taxon>
        <taxon>Acari</taxon>
        <taxon>Parasitiformes</taxon>
        <taxon>Ixodida</taxon>
        <taxon>Ixodoidea</taxon>
        <taxon>Ixodidae</taxon>
        <taxon>Hyalomminae</taxon>
        <taxon>Hyalomma</taxon>
    </lineage>
</organism>
<dbReference type="EMBL" id="CM023485">
    <property type="protein sequence ID" value="KAH6929430.1"/>
    <property type="molecule type" value="Genomic_DNA"/>
</dbReference>